<reference evidence="7" key="1">
    <citation type="submission" date="2015-07" db="EMBL/GenBank/DDBJ databases">
        <title>MeaNS - Measles Nucleotide Surveillance Program.</title>
        <authorList>
            <person name="Tran T."/>
            <person name="Druce J."/>
        </authorList>
    </citation>
    <scope>NUCLEOTIDE SEQUENCE</scope>
    <source>
        <strain evidence="7">UCB-OBI-ISO-001</strain>
        <tissue evidence="7">Gonad</tissue>
    </source>
</reference>
<keyword evidence="4" id="KW-0788">Thiol protease</keyword>
<organism evidence="7">
    <name type="scientific">Octopus bimaculoides</name>
    <name type="common">California two-spotted octopus</name>
    <dbReference type="NCBI Taxonomy" id="37653"/>
    <lineage>
        <taxon>Eukaryota</taxon>
        <taxon>Metazoa</taxon>
        <taxon>Spiralia</taxon>
        <taxon>Lophotrochozoa</taxon>
        <taxon>Mollusca</taxon>
        <taxon>Cephalopoda</taxon>
        <taxon>Coleoidea</taxon>
        <taxon>Octopodiformes</taxon>
        <taxon>Octopoda</taxon>
        <taxon>Incirrata</taxon>
        <taxon>Octopodidae</taxon>
        <taxon>Octopus</taxon>
    </lineage>
</organism>
<dbReference type="InterPro" id="IPR038765">
    <property type="entry name" value="Papain-like_cys_pep_sf"/>
</dbReference>
<dbReference type="FunFam" id="3.40.395.10:FF:000001">
    <property type="entry name" value="Sentrin-specific protease 1"/>
    <property type="match status" value="1"/>
</dbReference>
<dbReference type="GO" id="GO:0016926">
    <property type="term" value="P:protein desumoylation"/>
    <property type="evidence" value="ECO:0007669"/>
    <property type="project" value="TreeGrafter"/>
</dbReference>
<feature type="region of interest" description="Disordered" evidence="5">
    <location>
        <begin position="472"/>
        <end position="496"/>
    </location>
</feature>
<comment type="similarity">
    <text evidence="1">Belongs to the peptidase C48 family.</text>
</comment>
<feature type="compositionally biased region" description="Low complexity" evidence="5">
    <location>
        <begin position="977"/>
        <end position="1004"/>
    </location>
</feature>
<feature type="region of interest" description="Disordered" evidence="5">
    <location>
        <begin position="873"/>
        <end position="900"/>
    </location>
</feature>
<dbReference type="OrthoDB" id="1939479at2759"/>
<feature type="compositionally biased region" description="Basic and acidic residues" evidence="5">
    <location>
        <begin position="372"/>
        <end position="382"/>
    </location>
</feature>
<proteinExistence type="inferred from homology"/>
<dbReference type="STRING" id="37653.A0A0L8HE73"/>
<feature type="region of interest" description="Disordered" evidence="5">
    <location>
        <begin position="1"/>
        <end position="48"/>
    </location>
</feature>
<dbReference type="PROSITE" id="PS50600">
    <property type="entry name" value="ULP_PROTEASE"/>
    <property type="match status" value="1"/>
</dbReference>
<feature type="region of interest" description="Disordered" evidence="5">
    <location>
        <begin position="965"/>
        <end position="1021"/>
    </location>
</feature>
<dbReference type="InterPro" id="IPR003653">
    <property type="entry name" value="Peptidase_C48_C"/>
</dbReference>
<feature type="domain" description="Ubiquitin-like protease family profile" evidence="6">
    <location>
        <begin position="606"/>
        <end position="770"/>
    </location>
</feature>
<dbReference type="EMBL" id="KQ418393">
    <property type="protein sequence ID" value="KOF87487.1"/>
    <property type="molecule type" value="Genomic_DNA"/>
</dbReference>
<dbReference type="GO" id="GO:0006508">
    <property type="term" value="P:proteolysis"/>
    <property type="evidence" value="ECO:0007669"/>
    <property type="project" value="UniProtKB-KW"/>
</dbReference>
<feature type="region of interest" description="Disordered" evidence="5">
    <location>
        <begin position="249"/>
        <end position="395"/>
    </location>
</feature>
<keyword evidence="3" id="KW-0378">Hydrolase</keyword>
<dbReference type="PANTHER" id="PTHR12606:SF141">
    <property type="entry name" value="GH15225P-RELATED"/>
    <property type="match status" value="1"/>
</dbReference>
<dbReference type="KEGG" id="obi:106871249"/>
<dbReference type="GO" id="GO:0005634">
    <property type="term" value="C:nucleus"/>
    <property type="evidence" value="ECO:0007669"/>
    <property type="project" value="TreeGrafter"/>
</dbReference>
<feature type="compositionally biased region" description="Basic residues" evidence="5">
    <location>
        <begin position="189"/>
        <end position="205"/>
    </location>
</feature>
<feature type="compositionally biased region" description="Basic and acidic residues" evidence="5">
    <location>
        <begin position="76"/>
        <end position="86"/>
    </location>
</feature>
<name>A0A0L8HE73_OCTBM</name>
<gene>
    <name evidence="7" type="ORF">OCBIM_22016755mg</name>
</gene>
<dbReference type="AlphaFoldDB" id="A0A0L8HE73"/>
<dbReference type="PANTHER" id="PTHR12606">
    <property type="entry name" value="SENTRIN/SUMO-SPECIFIC PROTEASE"/>
    <property type="match status" value="1"/>
</dbReference>
<sequence length="1235" mass="140157">MSPHGIKGTGKKNKCTSLSVNGPKMLAKKKRKILSETPDVDVSGKATSWRGLKFESSNDLKEKILKQLTCPSRQYKGRDGEIELPPKKKRKFQNNGSVETDSDVEQTSRRSKLMKKQYLEKPSSKIHRWKKLAEDAELYGSSNSASKGKKKKKLMTVNYEDGVCVYDLHTPSKLKKMKRQKGANHIVNKKKVHIGKRVITPHKGGRKEAMKPKLDVSSSRLKLLSKKQRKKLEENYSLQIYSDVELSDSDVSADGQNVISTKKGKLSMPDKWSYRQLLSKKKAKSKKEQECNVGKIKKSKQQHEQVLEDEDSYDNIDEASSDEDISEVADDDDDDDEDEADDAEEDDEEEEEEDDDDDEEDDDDEDSEAQTSDERLGAEKKNVSNQHLPNGNWEMINDERCREVTQEDYGSAWKQHDGDTTSIVLHPWPHGNNFQEQQPHSHQVLQKNKHAGLVNTSNLSIIGGVLDSTLSGHSNPGISHPSLQHYHSEQEKQQNQFTENHIQVQDGSVRHFGDQTQIYNTYNVDIKSQTHISNNQTDPNQSSQPCHLQQYTDLNHTQSQPNSSSFGTSKVKYYYPASFGKEGILEVERALQPVPPEEVLTQGFRINIKRCDMATLVGANWLNDEIINFYMNIIVQRSKIDGYPSVYIPSTFFFPMVMKRGYNGVRRWTKNVDIFDHDLMLIPIHLESENHWTLIAVDFLQSSICYYDSYLQDRDDAMDAILNYLREEMKAKKNIEMDTNCWVKVNMKNIPLQENMSDCGVFSCIYAEYISRGDKMDFTQEDMPYFRRKMVYEILNHKIVNHSPRDLENMISDDLLDDITSSNENGHILTPDIAAAVIQNGLPDNFQGPTKVSEEAMGLAAVSKDTEGVRDIEKTQNGSTGGEMEEKASLAEAGEETSRKHKTNLISEIKRIVSLFDDVSEEKRNLLESQLFQLLRENLKNSNRKAKKVKIRHNDLASIMSVIEKHSGDNSESDELNSVSDDSASSSTVSSSSRTTASSNVSSDKGMKSSDDTEVSSLSDNSEESGLFNIMKEMEKLFLSLAAFVRIICKTDQELLKGKAGEASNRSNSVIKGISYITSKLENINQRLKSQSILKTAAQQHMTSQHDRKTSKKCMSQRLVIQKKSRRNERDIMKTKHCLRNSITFSNEVGSEEDISNDETTEARLFTSTAKDLGISLESGAYLKKLHLRKNLLKKFPLPADVFDLNCQLQDKAHKQHAFKSIVRSDHCKKGKKKK</sequence>
<protein>
    <recommendedName>
        <fullName evidence="6">Ubiquitin-like protease family profile domain-containing protein</fullName>
    </recommendedName>
</protein>
<feature type="compositionally biased region" description="Acidic residues" evidence="5">
    <location>
        <begin position="307"/>
        <end position="368"/>
    </location>
</feature>
<dbReference type="Gene3D" id="3.40.395.10">
    <property type="entry name" value="Adenoviral Proteinase, Chain A"/>
    <property type="match status" value="1"/>
</dbReference>
<evidence type="ECO:0000256" key="3">
    <source>
        <dbReference type="ARBA" id="ARBA00022801"/>
    </source>
</evidence>
<feature type="region of interest" description="Disordered" evidence="5">
    <location>
        <begin position="71"/>
        <end position="122"/>
    </location>
</feature>
<evidence type="ECO:0000259" key="6">
    <source>
        <dbReference type="PROSITE" id="PS50600"/>
    </source>
</evidence>
<feature type="region of interest" description="Disordered" evidence="5">
    <location>
        <begin position="189"/>
        <end position="217"/>
    </location>
</feature>
<evidence type="ECO:0000256" key="1">
    <source>
        <dbReference type="ARBA" id="ARBA00005234"/>
    </source>
</evidence>
<keyword evidence="2" id="KW-0645">Protease</keyword>
<dbReference type="GO" id="GO:0016929">
    <property type="term" value="F:deSUMOylase activity"/>
    <property type="evidence" value="ECO:0007669"/>
    <property type="project" value="TreeGrafter"/>
</dbReference>
<evidence type="ECO:0000256" key="4">
    <source>
        <dbReference type="ARBA" id="ARBA00022807"/>
    </source>
</evidence>
<evidence type="ECO:0000256" key="2">
    <source>
        <dbReference type="ARBA" id="ARBA00022670"/>
    </source>
</evidence>
<evidence type="ECO:0000313" key="7">
    <source>
        <dbReference type="EMBL" id="KOF87487.1"/>
    </source>
</evidence>
<dbReference type="SUPFAM" id="SSF54001">
    <property type="entry name" value="Cysteine proteinases"/>
    <property type="match status" value="1"/>
</dbReference>
<dbReference type="Pfam" id="PF02902">
    <property type="entry name" value="Peptidase_C48"/>
    <property type="match status" value="1"/>
</dbReference>
<dbReference type="GO" id="GO:0080090">
    <property type="term" value="P:regulation of primary metabolic process"/>
    <property type="evidence" value="ECO:0007669"/>
    <property type="project" value="UniProtKB-ARBA"/>
</dbReference>
<accession>A0A0L8HE73</accession>
<dbReference type="GO" id="GO:0060255">
    <property type="term" value="P:regulation of macromolecule metabolic process"/>
    <property type="evidence" value="ECO:0007669"/>
    <property type="project" value="UniProtKB-ARBA"/>
</dbReference>
<evidence type="ECO:0000256" key="5">
    <source>
        <dbReference type="SAM" id="MobiDB-lite"/>
    </source>
</evidence>